<feature type="region of interest" description="Disordered" evidence="1">
    <location>
        <begin position="1"/>
        <end position="27"/>
    </location>
</feature>
<evidence type="ECO:0000313" key="2">
    <source>
        <dbReference type="EMBL" id="KAA1134943.1"/>
    </source>
</evidence>
<dbReference type="EMBL" id="VDEP01000043">
    <property type="protein sequence ID" value="KAA1134943.1"/>
    <property type="molecule type" value="Genomic_DNA"/>
</dbReference>
<reference evidence="2 3" key="1">
    <citation type="submission" date="2019-05" db="EMBL/GenBank/DDBJ databases">
        <title>Emergence of the Ug99 lineage of the wheat stem rust pathogen through somatic hybridization.</title>
        <authorList>
            <person name="Li F."/>
            <person name="Upadhyaya N.M."/>
            <person name="Sperschneider J."/>
            <person name="Matny O."/>
            <person name="Nguyen-Phuc H."/>
            <person name="Mago R."/>
            <person name="Raley C."/>
            <person name="Miller M.E."/>
            <person name="Silverstein K.A.T."/>
            <person name="Henningsen E."/>
            <person name="Hirsch C.D."/>
            <person name="Visser B."/>
            <person name="Pretorius Z.A."/>
            <person name="Steffenson B.J."/>
            <person name="Schwessinger B."/>
            <person name="Dodds P.N."/>
            <person name="Figueroa M."/>
        </authorList>
    </citation>
    <scope>NUCLEOTIDE SEQUENCE [LARGE SCALE GENOMIC DNA]</scope>
    <source>
        <strain evidence="2 3">Ug99</strain>
    </source>
</reference>
<dbReference type="AlphaFoldDB" id="A0A5B0SCK1"/>
<evidence type="ECO:0000256" key="1">
    <source>
        <dbReference type="SAM" id="MobiDB-lite"/>
    </source>
</evidence>
<feature type="compositionally biased region" description="Polar residues" evidence="1">
    <location>
        <begin position="1"/>
        <end position="11"/>
    </location>
</feature>
<sequence length="223" mass="25345">MQATVYWSVQRSPKKKTATTPPSGKTGRPLEHTFCLDLKCPQSGIQIAVPNSRKKHTLSRKCGCKARFSIFHHIKTDQLRVEWEWQHNHDPFSVDKIQQNRTPKMVENWLTERVISGFNWDSILQLMRSPEIFALNSDLVTLEAQIVKYNHVRHLICTRMGALAKRNVDPSNQSDSTHNSVDNGILLGGRTFSLYTIVIRDPVVGKGLPVCWAFTALAAALWQ</sequence>
<name>A0A5B0SCK1_PUCGR</name>
<organism evidence="2 3">
    <name type="scientific">Puccinia graminis f. sp. tritici</name>
    <dbReference type="NCBI Taxonomy" id="56615"/>
    <lineage>
        <taxon>Eukaryota</taxon>
        <taxon>Fungi</taxon>
        <taxon>Dikarya</taxon>
        <taxon>Basidiomycota</taxon>
        <taxon>Pucciniomycotina</taxon>
        <taxon>Pucciniomycetes</taxon>
        <taxon>Pucciniales</taxon>
        <taxon>Pucciniaceae</taxon>
        <taxon>Puccinia</taxon>
    </lineage>
</organism>
<evidence type="ECO:0008006" key="4">
    <source>
        <dbReference type="Google" id="ProtNLM"/>
    </source>
</evidence>
<proteinExistence type="predicted"/>
<gene>
    <name evidence="2" type="ORF">PGTUg99_010481</name>
</gene>
<dbReference type="Proteomes" id="UP000325313">
    <property type="component" value="Unassembled WGS sequence"/>
</dbReference>
<accession>A0A5B0SCK1</accession>
<comment type="caution">
    <text evidence="2">The sequence shown here is derived from an EMBL/GenBank/DDBJ whole genome shotgun (WGS) entry which is preliminary data.</text>
</comment>
<protein>
    <recommendedName>
        <fullName evidence="4">FAR1 domain-containing protein</fullName>
    </recommendedName>
</protein>
<evidence type="ECO:0000313" key="3">
    <source>
        <dbReference type="Proteomes" id="UP000325313"/>
    </source>
</evidence>